<feature type="compositionally biased region" description="Polar residues" evidence="1">
    <location>
        <begin position="170"/>
        <end position="188"/>
    </location>
</feature>
<proteinExistence type="predicted"/>
<feature type="region of interest" description="Disordered" evidence="1">
    <location>
        <begin position="122"/>
        <end position="143"/>
    </location>
</feature>
<feature type="compositionally biased region" description="Polar residues" evidence="1">
    <location>
        <begin position="359"/>
        <end position="371"/>
    </location>
</feature>
<accession>A0ABR3ERH4</accession>
<dbReference type="Proteomes" id="UP001465976">
    <property type="component" value="Unassembled WGS sequence"/>
</dbReference>
<dbReference type="EMBL" id="JBAHYK010002242">
    <property type="protein sequence ID" value="KAL0565481.1"/>
    <property type="molecule type" value="Genomic_DNA"/>
</dbReference>
<gene>
    <name evidence="2" type="ORF">V5O48_016544</name>
</gene>
<name>A0ABR3ERH4_9AGAR</name>
<keyword evidence="3" id="KW-1185">Reference proteome</keyword>
<reference evidence="2 3" key="1">
    <citation type="submission" date="2024-02" db="EMBL/GenBank/DDBJ databases">
        <title>A draft genome for the cacao thread blight pathogen Marasmius crinis-equi.</title>
        <authorList>
            <person name="Cohen S.P."/>
            <person name="Baruah I.K."/>
            <person name="Amoako-Attah I."/>
            <person name="Bukari Y."/>
            <person name="Meinhardt L.W."/>
            <person name="Bailey B.A."/>
        </authorList>
    </citation>
    <scope>NUCLEOTIDE SEQUENCE [LARGE SCALE GENOMIC DNA]</scope>
    <source>
        <strain evidence="2 3">GH-76</strain>
    </source>
</reference>
<feature type="region of interest" description="Disordered" evidence="1">
    <location>
        <begin position="170"/>
        <end position="248"/>
    </location>
</feature>
<feature type="compositionally biased region" description="Polar residues" evidence="1">
    <location>
        <begin position="79"/>
        <end position="89"/>
    </location>
</feature>
<feature type="region of interest" description="Disordered" evidence="1">
    <location>
        <begin position="272"/>
        <end position="380"/>
    </location>
</feature>
<organism evidence="2 3">
    <name type="scientific">Marasmius crinis-equi</name>
    <dbReference type="NCBI Taxonomy" id="585013"/>
    <lineage>
        <taxon>Eukaryota</taxon>
        <taxon>Fungi</taxon>
        <taxon>Dikarya</taxon>
        <taxon>Basidiomycota</taxon>
        <taxon>Agaricomycotina</taxon>
        <taxon>Agaricomycetes</taxon>
        <taxon>Agaricomycetidae</taxon>
        <taxon>Agaricales</taxon>
        <taxon>Marasmiineae</taxon>
        <taxon>Marasmiaceae</taxon>
        <taxon>Marasmius</taxon>
    </lineage>
</organism>
<comment type="caution">
    <text evidence="2">The sequence shown here is derived from an EMBL/GenBank/DDBJ whole genome shotgun (WGS) entry which is preliminary data.</text>
</comment>
<evidence type="ECO:0000313" key="3">
    <source>
        <dbReference type="Proteomes" id="UP001465976"/>
    </source>
</evidence>
<feature type="compositionally biased region" description="Polar residues" evidence="1">
    <location>
        <begin position="272"/>
        <end position="282"/>
    </location>
</feature>
<evidence type="ECO:0000313" key="2">
    <source>
        <dbReference type="EMBL" id="KAL0565481.1"/>
    </source>
</evidence>
<protein>
    <submittedName>
        <fullName evidence="2">Uncharacterized protein</fullName>
    </submittedName>
</protein>
<feature type="region of interest" description="Disordered" evidence="1">
    <location>
        <begin position="57"/>
        <end position="89"/>
    </location>
</feature>
<evidence type="ECO:0000256" key="1">
    <source>
        <dbReference type="SAM" id="MobiDB-lite"/>
    </source>
</evidence>
<feature type="compositionally biased region" description="Polar residues" evidence="1">
    <location>
        <begin position="338"/>
        <end position="352"/>
    </location>
</feature>
<sequence>MKSCWSSAPPSRPTAEALLGAMDVMEAGASVSPLPNWDQSVFTPVWENVEYSPLACGDEGMPESKARSSQKASLAHSATPGTGASQQAIPNRSVANLEVHDLTNPVLISLHLQPQTHLGQSYAPFIPSRGRKRKASNEDPPMIHLKPKRALDASEGALVRLPTIRGQSNSLVSTSTTVPGTLNNNTTDVDIDIANGAPQKRRSGFSGDDTALPDRLTERNPQNRMSPPAWPGYNGGHSDLPGQNPFNLNPHMMLQALYRDQLNDQQLEPESLAQNHQTQNHPLNFVDRLNSGGLVRQGGGPNSGDPTNSKMNQPGGRSRIESHLTPSGGAETVRRSPPTHTHPSDQSSQQPQLGGADTGPSSGDPQATQKASLMDGRGGRVFTLPNLQDRESAIKDTLAQTRVQMRSLEAALLTRW</sequence>